<dbReference type="EMBL" id="JABCQL010000001">
    <property type="protein sequence ID" value="MBF0854977.1"/>
    <property type="molecule type" value="Genomic_DNA"/>
</dbReference>
<sequence>MIHSESGAQKPVQERCEKPGRLPLPERLCPVQTRNKDQEPFVRRHFLSLGTALAATFLCAAQAAEPATSTPAVTPDMIQTGSDIPAHVSMPIDQRDYIKRDVMIPMRDGIKLHTVIVIPKGAKNAPILLTRTPYHASERANRVPDASTMRAILPQGDGVFVDEGYIRVFQDVRGKYGSQGDYVMTRPPIGPLNPTKTDDTTDAWDTIDWLVKNLPESNGKVGMTGSSYEGWTVVMALLDPHPALKVAAPESPMVDGWMGDDWFHYGAFRQPGLDYFTAQMTEAGSGPSIPRPDADDYTTFLADVSTGNFATKAGLDQFPWWRRMKAHPAYDAFWQDQALDQLIVKKPLRVPTIWEQGLWDQEDMWGAIHSWMNLKAHHTQVPNILVMGPWRHSGVNYDGSTLGPLHFNGDTALWYRANVMRPFFDHYLKNAPDPHLDEAIIYNTGENHWDHFRNWLSDCTTTCMQKGERLYLQPDHGLAFKRTLPGTDSYVSDPAHPVPFVQRPYMMGEDPRWKAWLVTDQRFAESRPDVLTYETPVLDAPVTVSGVPTADIFASTTGTDADFVVKIIDVQPGLTPDNPQMGGYELPMSMDIFRGRYRQSFTHPSAIPAGQVQEYRFTLPAMNHVFQKGHRIMIQIQSSWFPLYDRNPQTFVPNIFDAKASDYHVATQTIHRGGDHASAIWLPTVAPAQ</sequence>
<evidence type="ECO:0000259" key="3">
    <source>
        <dbReference type="SMART" id="SM00939"/>
    </source>
</evidence>
<feature type="domain" description="Xaa-Pro dipeptidyl-peptidase C-terminal" evidence="3">
    <location>
        <begin position="421"/>
        <end position="681"/>
    </location>
</feature>
<dbReference type="GO" id="GO:0008239">
    <property type="term" value="F:dipeptidyl-peptidase activity"/>
    <property type="evidence" value="ECO:0007669"/>
    <property type="project" value="InterPro"/>
</dbReference>
<dbReference type="AlphaFoldDB" id="A0AB35AJ69"/>
<reference evidence="4" key="1">
    <citation type="submission" date="2020-04" db="EMBL/GenBank/DDBJ databases">
        <authorList>
            <person name="Sombolestani A."/>
        </authorList>
    </citation>
    <scope>NUCLEOTIDE SEQUENCE</scope>
    <source>
        <strain evidence="4">LMG1408</strain>
    </source>
</reference>
<name>A0AB35AJ69_GLUOY</name>
<dbReference type="PANTHER" id="PTHR43056">
    <property type="entry name" value="PEPTIDASE S9 PROLYL OLIGOPEPTIDASE"/>
    <property type="match status" value="1"/>
</dbReference>
<evidence type="ECO:0000256" key="1">
    <source>
        <dbReference type="ARBA" id="ARBA00022801"/>
    </source>
</evidence>
<organism evidence="4 5">
    <name type="scientific">Gluconobacter oxydans</name>
    <name type="common">Gluconobacter suboxydans</name>
    <dbReference type="NCBI Taxonomy" id="442"/>
    <lineage>
        <taxon>Bacteria</taxon>
        <taxon>Pseudomonadati</taxon>
        <taxon>Pseudomonadota</taxon>
        <taxon>Alphaproteobacteria</taxon>
        <taxon>Acetobacterales</taxon>
        <taxon>Acetobacteraceae</taxon>
        <taxon>Gluconobacter</taxon>
    </lineage>
</organism>
<dbReference type="InterPro" id="IPR013736">
    <property type="entry name" value="Xaa-Pro_dipept_C"/>
</dbReference>
<dbReference type="SUPFAM" id="SSF53474">
    <property type="entry name" value="alpha/beta-Hydrolases"/>
    <property type="match status" value="1"/>
</dbReference>
<dbReference type="Pfam" id="PF02129">
    <property type="entry name" value="Peptidase_S15"/>
    <property type="match status" value="1"/>
</dbReference>
<dbReference type="SUPFAM" id="SSF49785">
    <property type="entry name" value="Galactose-binding domain-like"/>
    <property type="match status" value="1"/>
</dbReference>
<proteinExistence type="predicted"/>
<comment type="caution">
    <text evidence="4">The sequence shown here is derived from an EMBL/GenBank/DDBJ whole genome shotgun (WGS) entry which is preliminary data.</text>
</comment>
<dbReference type="PANTHER" id="PTHR43056:SF10">
    <property type="entry name" value="COCE_NOND FAMILY, PUTATIVE (AFU_ORTHOLOGUE AFUA_7G00600)-RELATED"/>
    <property type="match status" value="1"/>
</dbReference>
<dbReference type="InterPro" id="IPR008979">
    <property type="entry name" value="Galactose-bd-like_sf"/>
</dbReference>
<feature type="region of interest" description="Disordered" evidence="2">
    <location>
        <begin position="1"/>
        <end position="23"/>
    </location>
</feature>
<dbReference type="InterPro" id="IPR050585">
    <property type="entry name" value="Xaa-Pro_dipeptidyl-ppase/CocE"/>
</dbReference>
<keyword evidence="1 4" id="KW-0378">Hydrolase</keyword>
<protein>
    <submittedName>
        <fullName evidence="4">CocE/NonD family hydrolase</fullName>
    </submittedName>
</protein>
<dbReference type="Pfam" id="PF08530">
    <property type="entry name" value="PepX_C"/>
    <property type="match status" value="1"/>
</dbReference>
<evidence type="ECO:0000256" key="2">
    <source>
        <dbReference type="SAM" id="MobiDB-lite"/>
    </source>
</evidence>
<accession>A0AB35AJ69</accession>
<dbReference type="InterPro" id="IPR005674">
    <property type="entry name" value="CocE/Ser_esterase"/>
</dbReference>
<reference evidence="4" key="2">
    <citation type="submission" date="2023-10" db="EMBL/GenBank/DDBJ databases">
        <title>Description of novel Gluconobacter species.</title>
        <authorList>
            <person name="Cleenwerck I."/>
            <person name="Cnockaert M."/>
            <person name="Borremans W."/>
            <person name="Wieme A.D."/>
            <person name="De Vuyst L."/>
            <person name="Vandamme P."/>
        </authorList>
    </citation>
    <scope>NUCLEOTIDE SEQUENCE</scope>
    <source>
        <strain evidence="4">LMG1408</strain>
    </source>
</reference>
<evidence type="ECO:0000313" key="5">
    <source>
        <dbReference type="Proteomes" id="UP000603665"/>
    </source>
</evidence>
<dbReference type="Proteomes" id="UP000603665">
    <property type="component" value="Unassembled WGS sequence"/>
</dbReference>
<dbReference type="Gene3D" id="2.60.120.260">
    <property type="entry name" value="Galactose-binding domain-like"/>
    <property type="match status" value="1"/>
</dbReference>
<dbReference type="InterPro" id="IPR029058">
    <property type="entry name" value="AB_hydrolase_fold"/>
</dbReference>
<dbReference type="Gene3D" id="1.10.3020.10">
    <property type="entry name" value="alpha-amino acid ester hydrolase ( Helical cap domain)"/>
    <property type="match status" value="1"/>
</dbReference>
<dbReference type="Gene3D" id="3.40.50.1820">
    <property type="entry name" value="alpha/beta hydrolase"/>
    <property type="match status" value="1"/>
</dbReference>
<dbReference type="NCBIfam" id="TIGR00976">
    <property type="entry name" value="CocE_NonD"/>
    <property type="match status" value="1"/>
</dbReference>
<dbReference type="InterPro" id="IPR000383">
    <property type="entry name" value="Xaa-Pro-like_dom"/>
</dbReference>
<evidence type="ECO:0000313" key="4">
    <source>
        <dbReference type="EMBL" id="MBF0854977.1"/>
    </source>
</evidence>
<dbReference type="SMART" id="SM00939">
    <property type="entry name" value="PepX_C"/>
    <property type="match status" value="1"/>
</dbReference>
<gene>
    <name evidence="4" type="ORF">HKD20_00275</name>
</gene>